<evidence type="ECO:0000313" key="13">
    <source>
        <dbReference type="Proteomes" id="UP000001058"/>
    </source>
</evidence>
<keyword evidence="5" id="KW-0520">NAD</keyword>
<evidence type="ECO:0000256" key="1">
    <source>
        <dbReference type="ARBA" id="ARBA00001954"/>
    </source>
</evidence>
<dbReference type="Pfam" id="PF00465">
    <property type="entry name" value="Fe-ADH"/>
    <property type="match status" value="1"/>
</dbReference>
<dbReference type="InterPro" id="IPR056798">
    <property type="entry name" value="ADH_Fe_C"/>
</dbReference>
<evidence type="ECO:0000256" key="5">
    <source>
        <dbReference type="ARBA" id="ARBA00023027"/>
    </source>
</evidence>
<proteinExistence type="inferred from homology"/>
<dbReference type="Pfam" id="PF00171">
    <property type="entry name" value="Aldedh"/>
    <property type="match status" value="1"/>
</dbReference>
<evidence type="ECO:0000256" key="8">
    <source>
        <dbReference type="ARBA" id="ARBA00035645"/>
    </source>
</evidence>
<dbReference type="GeneID" id="9620963"/>
<dbReference type="InterPro" id="IPR016162">
    <property type="entry name" value="Ald_DH_N"/>
</dbReference>
<dbReference type="eggNOG" id="KOG3857">
    <property type="taxonomic scope" value="Eukaryota"/>
</dbReference>
<keyword evidence="13" id="KW-1185">Reference proteome</keyword>
<feature type="domain" description="Aldehyde dehydrogenase" evidence="9">
    <location>
        <begin position="224"/>
        <end position="517"/>
    </location>
</feature>
<dbReference type="InterPro" id="IPR039697">
    <property type="entry name" value="Alcohol_dehydrogenase_Fe"/>
</dbReference>
<dbReference type="NCBIfam" id="NF010378">
    <property type="entry name" value="PRK13805.1"/>
    <property type="match status" value="1"/>
</dbReference>
<dbReference type="Gene3D" id="3.40.605.10">
    <property type="entry name" value="Aldehyde Dehydrogenase, Chain A, domain 1"/>
    <property type="match status" value="1"/>
</dbReference>
<dbReference type="InterPro" id="IPR029063">
    <property type="entry name" value="SAM-dependent_MTases_sf"/>
</dbReference>
<dbReference type="RefSeq" id="XP_002958353.1">
    <property type="nucleotide sequence ID" value="XM_002958307.1"/>
</dbReference>
<dbReference type="Proteomes" id="UP000001058">
    <property type="component" value="Unassembled WGS sequence"/>
</dbReference>
<keyword evidence="4" id="KW-0408">Iron</keyword>
<dbReference type="InterPro" id="IPR012079">
    <property type="entry name" value="Bifunc_Ald-ADH"/>
</dbReference>
<dbReference type="InterPro" id="IPR018211">
    <property type="entry name" value="ADH_Fe_CS"/>
</dbReference>
<reference evidence="12 13" key="1">
    <citation type="journal article" date="2010" name="Science">
        <title>Genomic analysis of organismal complexity in the multicellular green alga Volvox carteri.</title>
        <authorList>
            <person name="Prochnik S.E."/>
            <person name="Umen J."/>
            <person name="Nedelcu A.M."/>
            <person name="Hallmann A."/>
            <person name="Miller S.M."/>
            <person name="Nishii I."/>
            <person name="Ferris P."/>
            <person name="Kuo A."/>
            <person name="Mitros T."/>
            <person name="Fritz-Laylin L.K."/>
            <person name="Hellsten U."/>
            <person name="Chapman J."/>
            <person name="Simakov O."/>
            <person name="Rensing S.A."/>
            <person name="Terry A."/>
            <person name="Pangilinan J."/>
            <person name="Kapitonov V."/>
            <person name="Jurka J."/>
            <person name="Salamov A."/>
            <person name="Shapiro H."/>
            <person name="Schmutz J."/>
            <person name="Grimwood J."/>
            <person name="Lindquist E."/>
            <person name="Lucas S."/>
            <person name="Grigoriev I.V."/>
            <person name="Schmitt R."/>
            <person name="Kirk D."/>
            <person name="Rokhsar D.S."/>
        </authorList>
    </citation>
    <scope>NUCLEOTIDE SEQUENCE [LARGE SCALE GENOMIC DNA]</scope>
    <source>
        <strain evidence="13">f. Nagariensis / Eve</strain>
    </source>
</reference>
<dbReference type="Gene3D" id="3.40.50.150">
    <property type="entry name" value="Vaccinia Virus protein VP39"/>
    <property type="match status" value="2"/>
</dbReference>
<dbReference type="Gene3D" id="3.40.50.1970">
    <property type="match status" value="1"/>
</dbReference>
<evidence type="ECO:0000256" key="7">
    <source>
        <dbReference type="ARBA" id="ARBA00035641"/>
    </source>
</evidence>
<dbReference type="SUPFAM" id="SSF56796">
    <property type="entry name" value="Dehydroquinate synthase-like"/>
    <property type="match status" value="1"/>
</dbReference>
<dbReference type="PROSITE" id="PS00060">
    <property type="entry name" value="ADH_IRON_2"/>
    <property type="match status" value="1"/>
</dbReference>
<dbReference type="GO" id="GO:0005739">
    <property type="term" value="C:mitochondrion"/>
    <property type="evidence" value="ECO:0007669"/>
    <property type="project" value="TreeGrafter"/>
</dbReference>
<dbReference type="Gene3D" id="3.40.309.10">
    <property type="entry name" value="Aldehyde Dehydrogenase, Chain A, domain 2"/>
    <property type="match status" value="1"/>
</dbReference>
<evidence type="ECO:0000256" key="2">
    <source>
        <dbReference type="ARBA" id="ARBA00013190"/>
    </source>
</evidence>
<feature type="domain" description="Alcohol dehydrogenase iron-type/glycerol dehydrogenase GldA" evidence="10">
    <location>
        <begin position="684"/>
        <end position="861"/>
    </location>
</feature>
<dbReference type="AlphaFoldDB" id="D8UI70"/>
<dbReference type="STRING" id="3068.D8UI70"/>
<comment type="similarity">
    <text evidence="7">In the N-terminal section; belongs to the aldehyde dehydrogenase family.</text>
</comment>
<evidence type="ECO:0000256" key="4">
    <source>
        <dbReference type="ARBA" id="ARBA00023004"/>
    </source>
</evidence>
<gene>
    <name evidence="12" type="primary">adh1</name>
    <name evidence="12" type="ORF">VOLCADRAFT_108102</name>
</gene>
<evidence type="ECO:0000256" key="6">
    <source>
        <dbReference type="ARBA" id="ARBA00023268"/>
    </source>
</evidence>
<evidence type="ECO:0000256" key="3">
    <source>
        <dbReference type="ARBA" id="ARBA00023002"/>
    </source>
</evidence>
<dbReference type="GO" id="GO:0046872">
    <property type="term" value="F:metal ion binding"/>
    <property type="evidence" value="ECO:0007669"/>
    <property type="project" value="InterPro"/>
</dbReference>
<dbReference type="SUPFAM" id="SSF53720">
    <property type="entry name" value="ALDH-like"/>
    <property type="match status" value="1"/>
</dbReference>
<evidence type="ECO:0000259" key="11">
    <source>
        <dbReference type="Pfam" id="PF25137"/>
    </source>
</evidence>
<dbReference type="PANTHER" id="PTHR11496:SF83">
    <property type="entry name" value="HYDROXYACID-OXOACID TRANSHYDROGENASE, MITOCHONDRIAL"/>
    <property type="match status" value="1"/>
</dbReference>
<accession>D8UI70</accession>
<dbReference type="InterPro" id="IPR019410">
    <property type="entry name" value="Methyltransf_16"/>
</dbReference>
<dbReference type="KEGG" id="vcn:VOLCADRAFT_108102"/>
<feature type="domain" description="Fe-containing alcohol dehydrogenase-like C-terminal" evidence="11">
    <location>
        <begin position="872"/>
        <end position="1089"/>
    </location>
</feature>
<evidence type="ECO:0000313" key="12">
    <source>
        <dbReference type="EMBL" id="EFJ40575.1"/>
    </source>
</evidence>
<evidence type="ECO:0000259" key="10">
    <source>
        <dbReference type="Pfam" id="PF00465"/>
    </source>
</evidence>
<dbReference type="InterPro" id="IPR016163">
    <property type="entry name" value="Ald_DH_C"/>
</dbReference>
<dbReference type="PANTHER" id="PTHR11496">
    <property type="entry name" value="ALCOHOL DEHYDROGENASE"/>
    <property type="match status" value="1"/>
</dbReference>
<dbReference type="InterPro" id="IPR016161">
    <property type="entry name" value="Ald_DH/histidinol_DH"/>
</dbReference>
<protein>
    <recommendedName>
        <fullName evidence="2">alcohol dehydrogenase</fullName>
        <ecNumber evidence="2">1.1.1.1</ecNumber>
    </recommendedName>
</protein>
<dbReference type="InterPro" id="IPR034789">
    <property type="entry name" value="AAD_C"/>
</dbReference>
<keyword evidence="3" id="KW-0560">Oxidoreductase</keyword>
<dbReference type="OrthoDB" id="339764at2759"/>
<dbReference type="EMBL" id="GL378412">
    <property type="protein sequence ID" value="EFJ40575.1"/>
    <property type="molecule type" value="Genomic_DNA"/>
</dbReference>
<dbReference type="GO" id="GO:0004022">
    <property type="term" value="F:alcohol dehydrogenase (NAD+) activity"/>
    <property type="evidence" value="ECO:0007669"/>
    <property type="project" value="InterPro"/>
</dbReference>
<sequence length="1105" mass="119276">MDDVDDCTVRELDFGNLGTLRIKEFTFLKDDAGAVVWDAGLVLSYYLAHQHRQGRLLVAGRTCLELGSGTGVLNGLDATCIALAFEWGTSTQHLKVEVAVAAAASASTETSSSPPPPPPVPWSPQVILAADVVYDAAGRHSLFRTLAQLLAPPAVEERANEQRRGGVMVMVVVMAIGPGAVMLQRTARILCEATASPAPVAPKSGAAAVQPPATPVAHDAAVKKERAPVADEQLAALKSQLKRASEAQRKYSIFTQEQVDDIFRRAAEAANAARIPLAKMAVEETRMGVVEDKVVKNHFASEFIYNKYKSTKTCGIIEEDPAGGIQKVAEPVGVIAGIVPTTNPTSTAIFKALLSLKTRNALVLCPHPRAAKSTIAAARIVRDAAIAAGAPSDIISWVESPSLPVSQALMQAPEISLILATGGPAMVRAAYSSGHPSLGVGAGNTPALIDETADVKMAVSSIMLSKTFDNGVICASEQSVVVVGKVYDEVRAEFIRRGAYFLNEEEKAKVRAGVLIDGKLNPNIVGQSIPKLAELFGIKVPEGTRVLIGEVEVWGDTEPLSQEKLCPILAMYKAPSFEQAVQLSHSLIMYGGAGHTSVLYTNPLNKAHIELFESTVKTVRILINTPASQGAIGDLYNFHLDPSLTLGCGTWGSTSVSNNVGPQHLINIKTVTSRRENMLWFRVPPKIYFKGGCLEVALRDLVGKQRAFIVTDKPLFDLGYADKVTTTLDQLNIHHQVFYHVTPDPTLACINAGLSEILEFKPDVIIAMGGGSPMDAAKIMWLMYECPETRFDGLAMRFMDIRKRVYEVPELGKKATMVCIPTTSGTGSEVTPFSVVTDERLGAKYPLADYALTPNMAIVDPQLVLNIPKKLTAWGGVDALTHALESYVSICATEYTRGLSREAISLLFKYLPRAYANGANDYEAREKVHYAATIAGMAFANAFLGICHSMAHKLGAAFHVPHGLANAALISHVIRYNATDMPAKQAAFPQYQYPNAKHHYAELATMLNLGGETDDEKVIKLIEAVENLKQQCDVPPSIKEIFTNDAAKGEEYLKRLDALAEDAFDDQCTGANPRYPLIADLKQIYIDAYHAPILPIKSLEFFSKV</sequence>
<dbReference type="InterPro" id="IPR001670">
    <property type="entry name" value="ADH_Fe/GldA"/>
</dbReference>
<comment type="cofactor">
    <cofactor evidence="1">
        <name>Fe(2+)</name>
        <dbReference type="ChEBI" id="CHEBI:29033"/>
    </cofactor>
</comment>
<dbReference type="Pfam" id="PF25137">
    <property type="entry name" value="ADH_Fe_C"/>
    <property type="match status" value="1"/>
</dbReference>
<keyword evidence="6" id="KW-0511">Multifunctional enzyme</keyword>
<dbReference type="GO" id="GO:0016620">
    <property type="term" value="F:oxidoreductase activity, acting on the aldehyde or oxo group of donors, NAD or NADP as acceptor"/>
    <property type="evidence" value="ECO:0007669"/>
    <property type="project" value="InterPro"/>
</dbReference>
<dbReference type="eggNOG" id="KOG2450">
    <property type="taxonomic scope" value="Eukaryota"/>
</dbReference>
<organism evidence="13">
    <name type="scientific">Volvox carteri f. nagariensis</name>
    <dbReference type="NCBI Taxonomy" id="3068"/>
    <lineage>
        <taxon>Eukaryota</taxon>
        <taxon>Viridiplantae</taxon>
        <taxon>Chlorophyta</taxon>
        <taxon>core chlorophytes</taxon>
        <taxon>Chlorophyceae</taxon>
        <taxon>CS clade</taxon>
        <taxon>Chlamydomonadales</taxon>
        <taxon>Volvocaceae</taxon>
        <taxon>Volvox</taxon>
    </lineage>
</organism>
<dbReference type="FunFam" id="1.20.1090.10:FF:000001">
    <property type="entry name" value="Aldehyde-alcohol dehydrogenase"/>
    <property type="match status" value="1"/>
</dbReference>
<comment type="similarity">
    <text evidence="8">In the C-terminal section; belongs to the iron-containing alcohol dehydrogenase family.</text>
</comment>
<dbReference type="PROSITE" id="PS00913">
    <property type="entry name" value="ADH_IRON_1"/>
    <property type="match status" value="1"/>
</dbReference>
<name>D8UI70_VOLCA</name>
<dbReference type="FunFam" id="3.40.50.1970:FF:000002">
    <property type="entry name" value="Aldehyde-alcohol dehydrogenase"/>
    <property type="match status" value="1"/>
</dbReference>
<dbReference type="InterPro" id="IPR015590">
    <property type="entry name" value="Aldehyde_DH_dom"/>
</dbReference>
<evidence type="ECO:0000259" key="9">
    <source>
        <dbReference type="Pfam" id="PF00171"/>
    </source>
</evidence>
<dbReference type="Gene3D" id="1.20.1090.10">
    <property type="entry name" value="Dehydroquinate synthase-like - alpha domain"/>
    <property type="match status" value="1"/>
</dbReference>
<dbReference type="InParanoid" id="D8UI70"/>
<dbReference type="CDD" id="cd08178">
    <property type="entry name" value="AAD_C"/>
    <property type="match status" value="1"/>
</dbReference>
<dbReference type="Pfam" id="PF10294">
    <property type="entry name" value="Methyltransf_16"/>
    <property type="match status" value="1"/>
</dbReference>
<dbReference type="CDD" id="cd07122">
    <property type="entry name" value="ALDH_F20_ACDH"/>
    <property type="match status" value="1"/>
</dbReference>
<dbReference type="EC" id="1.1.1.1" evidence="2"/>